<evidence type="ECO:0000256" key="1">
    <source>
        <dbReference type="ARBA" id="ARBA00009437"/>
    </source>
</evidence>
<dbReference type="GO" id="GO:0043565">
    <property type="term" value="F:sequence-specific DNA binding"/>
    <property type="evidence" value="ECO:0007669"/>
    <property type="project" value="TreeGrafter"/>
</dbReference>
<dbReference type="AlphaFoldDB" id="C6XR06"/>
<keyword evidence="7" id="KW-1185">Reference proteome</keyword>
<dbReference type="CDD" id="cd08470">
    <property type="entry name" value="PBP2_CrgA_like_1"/>
    <property type="match status" value="1"/>
</dbReference>
<dbReference type="PROSITE" id="PS50931">
    <property type="entry name" value="HTH_LYSR"/>
    <property type="match status" value="1"/>
</dbReference>
<gene>
    <name evidence="6" type="ordered locus">Hbal_2864</name>
</gene>
<dbReference type="Proteomes" id="UP000002745">
    <property type="component" value="Chromosome"/>
</dbReference>
<dbReference type="GO" id="GO:0003700">
    <property type="term" value="F:DNA-binding transcription factor activity"/>
    <property type="evidence" value="ECO:0007669"/>
    <property type="project" value="InterPro"/>
</dbReference>
<dbReference type="PANTHER" id="PTHR30537:SF10">
    <property type="entry name" value="TRANSCRIPTIONAL REGULATOR-RELATED"/>
    <property type="match status" value="1"/>
</dbReference>
<dbReference type="RefSeq" id="WP_015828687.1">
    <property type="nucleotide sequence ID" value="NC_012982.1"/>
</dbReference>
<dbReference type="OrthoDB" id="9813056at2"/>
<dbReference type="KEGG" id="hba:Hbal_2864"/>
<dbReference type="GO" id="GO:0006351">
    <property type="term" value="P:DNA-templated transcription"/>
    <property type="evidence" value="ECO:0007669"/>
    <property type="project" value="TreeGrafter"/>
</dbReference>
<organism evidence="6 7">
    <name type="scientific">Hirschia baltica (strain ATCC 49814 / DSM 5838 / IFAM 1418)</name>
    <dbReference type="NCBI Taxonomy" id="582402"/>
    <lineage>
        <taxon>Bacteria</taxon>
        <taxon>Pseudomonadati</taxon>
        <taxon>Pseudomonadota</taxon>
        <taxon>Alphaproteobacteria</taxon>
        <taxon>Hyphomonadales</taxon>
        <taxon>Hyphomonadaceae</taxon>
        <taxon>Hirschia</taxon>
    </lineage>
</organism>
<dbReference type="EMBL" id="CP001678">
    <property type="protein sequence ID" value="ACT60537.1"/>
    <property type="molecule type" value="Genomic_DNA"/>
</dbReference>
<dbReference type="FunFam" id="3.40.190.290:FF:000001">
    <property type="entry name" value="Transcriptional regulator, LysR family"/>
    <property type="match status" value="1"/>
</dbReference>
<name>C6XR06_HIRBI</name>
<dbReference type="InterPro" id="IPR005119">
    <property type="entry name" value="LysR_subst-bd"/>
</dbReference>
<dbReference type="STRING" id="582402.Hbal_2864"/>
<proteinExistence type="inferred from homology"/>
<protein>
    <submittedName>
        <fullName evidence="6">Transcriptional regulator, LysR family</fullName>
    </submittedName>
</protein>
<evidence type="ECO:0000256" key="3">
    <source>
        <dbReference type="ARBA" id="ARBA00023125"/>
    </source>
</evidence>
<dbReference type="Pfam" id="PF03466">
    <property type="entry name" value="LysR_substrate"/>
    <property type="match status" value="1"/>
</dbReference>
<evidence type="ECO:0000313" key="6">
    <source>
        <dbReference type="EMBL" id="ACT60537.1"/>
    </source>
</evidence>
<keyword evidence="2" id="KW-0805">Transcription regulation</keyword>
<dbReference type="SUPFAM" id="SSF46785">
    <property type="entry name" value="Winged helix' DNA-binding domain"/>
    <property type="match status" value="1"/>
</dbReference>
<dbReference type="SUPFAM" id="SSF53850">
    <property type="entry name" value="Periplasmic binding protein-like II"/>
    <property type="match status" value="1"/>
</dbReference>
<dbReference type="HOGENOM" id="CLU_039613_16_2_5"/>
<evidence type="ECO:0000256" key="2">
    <source>
        <dbReference type="ARBA" id="ARBA00023015"/>
    </source>
</evidence>
<sequence>MNKWLGIEEFVAVAKRGNFKLAAEYLGQSTSHVSRAVMGLEDRIHAPLFFRSTRQVTLTDTGRALFEQCRQLVDDRDEALAMVTGSGEPQGELRVTCSMSMGERFIAPILLRYAEQFPNVSVSIHLTNRIIDLTSEGFDLAIRTGYLDDSKLVVTRIASRRLILCAAPEYLEKHGRIDSIADLENHNCLAGTSTHWRFKVDGSEVSWLPKGRWRCNSGVAVRDAALSGMGLCQLPEFYVADYLKSGKLVHVLETESRVFEPIWAVCPERRHLLPKVTRLLDLLKSDKALKGEGV</sequence>
<feature type="domain" description="HTH lysR-type" evidence="5">
    <location>
        <begin position="10"/>
        <end position="59"/>
    </location>
</feature>
<dbReference type="Pfam" id="PF00126">
    <property type="entry name" value="HTH_1"/>
    <property type="match status" value="1"/>
</dbReference>
<comment type="similarity">
    <text evidence="1">Belongs to the LysR transcriptional regulatory family.</text>
</comment>
<dbReference type="InterPro" id="IPR036388">
    <property type="entry name" value="WH-like_DNA-bd_sf"/>
</dbReference>
<dbReference type="InterPro" id="IPR036390">
    <property type="entry name" value="WH_DNA-bd_sf"/>
</dbReference>
<evidence type="ECO:0000313" key="7">
    <source>
        <dbReference type="Proteomes" id="UP000002745"/>
    </source>
</evidence>
<evidence type="ECO:0000259" key="5">
    <source>
        <dbReference type="PROSITE" id="PS50931"/>
    </source>
</evidence>
<keyword evidence="4" id="KW-0804">Transcription</keyword>
<accession>C6XR06</accession>
<dbReference type="InterPro" id="IPR000847">
    <property type="entry name" value="LysR_HTH_N"/>
</dbReference>
<reference evidence="7" key="1">
    <citation type="journal article" date="2011" name="J. Bacteriol.">
        <title>Genome sequences of eight morphologically diverse alphaproteobacteria.</title>
        <authorList>
            <consortium name="US DOE Joint Genome Institute"/>
            <person name="Brown P.J."/>
            <person name="Kysela D.T."/>
            <person name="Buechlein A."/>
            <person name="Hemmerich C."/>
            <person name="Brun Y.V."/>
        </authorList>
    </citation>
    <scope>NUCLEOTIDE SEQUENCE [LARGE SCALE GENOMIC DNA]</scope>
    <source>
        <strain evidence="7">ATCC 49814 / DSM 5838 / IFAM 1418</strain>
    </source>
</reference>
<dbReference type="PANTHER" id="PTHR30537">
    <property type="entry name" value="HTH-TYPE TRANSCRIPTIONAL REGULATOR"/>
    <property type="match status" value="1"/>
</dbReference>
<dbReference type="Gene3D" id="3.40.190.290">
    <property type="match status" value="1"/>
</dbReference>
<keyword evidence="3" id="KW-0238">DNA-binding</keyword>
<dbReference type="eggNOG" id="COG0583">
    <property type="taxonomic scope" value="Bacteria"/>
</dbReference>
<evidence type="ECO:0000256" key="4">
    <source>
        <dbReference type="ARBA" id="ARBA00023163"/>
    </source>
</evidence>
<dbReference type="Gene3D" id="1.10.10.10">
    <property type="entry name" value="Winged helix-like DNA-binding domain superfamily/Winged helix DNA-binding domain"/>
    <property type="match status" value="1"/>
</dbReference>
<dbReference type="InterPro" id="IPR058163">
    <property type="entry name" value="LysR-type_TF_proteobact-type"/>
</dbReference>